<feature type="compositionally biased region" description="Polar residues" evidence="8">
    <location>
        <begin position="151"/>
        <end position="161"/>
    </location>
</feature>
<keyword evidence="7" id="KW-0175">Coiled coil</keyword>
<keyword evidence="4" id="KW-0238">DNA-binding</keyword>
<evidence type="ECO:0000256" key="1">
    <source>
        <dbReference type="ARBA" id="ARBA00011764"/>
    </source>
</evidence>
<dbReference type="GeneID" id="125777154"/>
<dbReference type="InterPro" id="IPR028002">
    <property type="entry name" value="Myb_DNA-bind_5"/>
</dbReference>
<name>A0A034V0C6_BACDO</name>
<dbReference type="Pfam" id="PF13873">
    <property type="entry name" value="Myb_DNA-bind_5"/>
    <property type="match status" value="1"/>
</dbReference>
<evidence type="ECO:0000256" key="3">
    <source>
        <dbReference type="ARBA" id="ARBA00023015"/>
    </source>
</evidence>
<evidence type="ECO:0000313" key="10">
    <source>
        <dbReference type="EMBL" id="JAC35979.1"/>
    </source>
</evidence>
<evidence type="ECO:0000256" key="5">
    <source>
        <dbReference type="ARBA" id="ARBA00023163"/>
    </source>
</evidence>
<evidence type="ECO:0000313" key="13">
    <source>
        <dbReference type="RefSeq" id="XP_049307367.1"/>
    </source>
</evidence>
<protein>
    <recommendedName>
        <fullName evidence="2">Regulatory protein zeste</fullName>
    </recommendedName>
</protein>
<dbReference type="GO" id="GO:0003677">
    <property type="term" value="F:DNA binding"/>
    <property type="evidence" value="ECO:0007669"/>
    <property type="project" value="UniProtKB-KW"/>
</dbReference>
<evidence type="ECO:0000256" key="2">
    <source>
        <dbReference type="ARBA" id="ARBA00016807"/>
    </source>
</evidence>
<evidence type="ECO:0000256" key="8">
    <source>
        <dbReference type="SAM" id="MobiDB-lite"/>
    </source>
</evidence>
<dbReference type="SMR" id="A0A034V0C6"/>
<dbReference type="PANTHER" id="PTHR23098:SF16">
    <property type="entry name" value="REGULATORY PROTEIN ZESTE"/>
    <property type="match status" value="1"/>
</dbReference>
<dbReference type="EMBL" id="GAKP01022975">
    <property type="protein sequence ID" value="JAC35979.1"/>
    <property type="molecule type" value="Transcribed_RNA"/>
</dbReference>
<evidence type="ECO:0000313" key="12">
    <source>
        <dbReference type="RefSeq" id="XP_049307366.1"/>
    </source>
</evidence>
<keyword evidence="5" id="KW-0804">Transcription</keyword>
<dbReference type="GO" id="GO:0005634">
    <property type="term" value="C:nucleus"/>
    <property type="evidence" value="ECO:0007669"/>
    <property type="project" value="TreeGrafter"/>
</dbReference>
<dbReference type="AlphaFoldDB" id="A0A034V0C6"/>
<feature type="domain" description="Myb/SANT-like DNA-binding" evidence="9">
    <location>
        <begin position="36"/>
        <end position="104"/>
    </location>
</feature>
<reference evidence="10" key="1">
    <citation type="journal article" date="2014" name="BMC Genomics">
        <title>Characterizing the developmental transcriptome of the oriental fruit fly, Bactrocera dorsalis (Diptera: Tephritidae) through comparative genomic analysis with Drosophila melanogaster utilizing modENCODE datasets.</title>
        <authorList>
            <person name="Geib S.M."/>
            <person name="Calla B."/>
            <person name="Hall B."/>
            <person name="Hou S."/>
            <person name="Manoukis N.C."/>
        </authorList>
    </citation>
    <scope>NUCLEOTIDE SEQUENCE</scope>
    <source>
        <strain evidence="10">Punador</strain>
    </source>
</reference>
<evidence type="ECO:0000256" key="7">
    <source>
        <dbReference type="SAM" id="Coils"/>
    </source>
</evidence>
<comment type="function">
    <text evidence="6">Involved in transvection phenomena (= synapsis-dependent gene expression), where the synaptic pairing of chromosomes carrying genes with which zeste interacts influences the expression of these genes. Zeste binds to DNA and stimulates transcription from a nearby promoter.</text>
</comment>
<keyword evidence="3" id="KW-0805">Transcription regulation</keyword>
<sequence length="284" mass="31814">MRVLENEFTRNLSVCIHFNSNLGICCANMGKHKNAEQDAIIIQFMEAHKDIARGFVKGYKIKSDALWKQFAAELNKHGPPEKDISGWKKVWMDWKSFIRKKVAHNNSEARATGGGPFNKHTLTATEDKIAQLCGIYTVVGGIEKTADFGAPQNSEEMTGNSSEDEDAELPCTSSAALSTPSRRRQLGGSDCLRENVNEQTVAMKTLVHGLEENVDATREISAGLKSVCVDVKELTIAVKESTAENMRHHLQLEKLRQEENEIKMKEFELQELKMCAKYNRGKNN</sequence>
<dbReference type="RefSeq" id="XP_049307367.1">
    <property type="nucleotide sequence ID" value="XM_049451410.1"/>
</dbReference>
<evidence type="ECO:0000259" key="9">
    <source>
        <dbReference type="Pfam" id="PF13873"/>
    </source>
</evidence>
<feature type="coiled-coil region" evidence="7">
    <location>
        <begin position="238"/>
        <end position="275"/>
    </location>
</feature>
<feature type="region of interest" description="Disordered" evidence="8">
    <location>
        <begin position="147"/>
        <end position="188"/>
    </location>
</feature>
<dbReference type="OrthoDB" id="8053018at2759"/>
<dbReference type="KEGG" id="bdr:125777154"/>
<proteinExistence type="predicted"/>
<dbReference type="RefSeq" id="XP_049307366.1">
    <property type="nucleotide sequence ID" value="XM_049451409.1"/>
</dbReference>
<feature type="compositionally biased region" description="Polar residues" evidence="8">
    <location>
        <begin position="171"/>
        <end position="180"/>
    </location>
</feature>
<evidence type="ECO:0000256" key="4">
    <source>
        <dbReference type="ARBA" id="ARBA00023125"/>
    </source>
</evidence>
<evidence type="ECO:0000313" key="11">
    <source>
        <dbReference type="Proteomes" id="UP001652620"/>
    </source>
</evidence>
<organism evidence="10">
    <name type="scientific">Bactrocera dorsalis</name>
    <name type="common">Oriental fruit fly</name>
    <name type="synonym">Dacus dorsalis</name>
    <dbReference type="NCBI Taxonomy" id="27457"/>
    <lineage>
        <taxon>Eukaryota</taxon>
        <taxon>Metazoa</taxon>
        <taxon>Ecdysozoa</taxon>
        <taxon>Arthropoda</taxon>
        <taxon>Hexapoda</taxon>
        <taxon>Insecta</taxon>
        <taxon>Pterygota</taxon>
        <taxon>Neoptera</taxon>
        <taxon>Endopterygota</taxon>
        <taxon>Diptera</taxon>
        <taxon>Brachycera</taxon>
        <taxon>Muscomorpha</taxon>
        <taxon>Tephritoidea</taxon>
        <taxon>Tephritidae</taxon>
        <taxon>Bactrocera</taxon>
        <taxon>Bactrocera</taxon>
    </lineage>
</organism>
<accession>A0A034V0C6</accession>
<dbReference type="Proteomes" id="UP001652620">
    <property type="component" value="Chromosome 3"/>
</dbReference>
<dbReference type="KEGG" id="bdr:125777155"/>
<comment type="subunit">
    <text evidence="1">Self-associates forming complexes of several hundred monomers.</text>
</comment>
<dbReference type="PANTHER" id="PTHR23098">
    <property type="entry name" value="AGAP001331-PA-RELATED"/>
    <property type="match status" value="1"/>
</dbReference>
<keyword evidence="11" id="KW-1185">Reference proteome</keyword>
<gene>
    <name evidence="12" type="primary">LOC125777154</name>
    <name evidence="13" type="synonym">LOC125777155</name>
</gene>
<evidence type="ECO:0000256" key="6">
    <source>
        <dbReference type="ARBA" id="ARBA00025466"/>
    </source>
</evidence>
<reference evidence="12 13" key="2">
    <citation type="submission" date="2025-05" db="UniProtKB">
        <authorList>
            <consortium name="RefSeq"/>
        </authorList>
    </citation>
    <scope>IDENTIFICATION</scope>
    <source>
        <tissue evidence="12 13">Adult</tissue>
    </source>
</reference>